<dbReference type="SUPFAM" id="SSF51905">
    <property type="entry name" value="FAD/NAD(P)-binding domain"/>
    <property type="match status" value="1"/>
</dbReference>
<dbReference type="Proteomes" id="UP000000683">
    <property type="component" value="Chromosome"/>
</dbReference>
<dbReference type="Gene3D" id="3.50.50.60">
    <property type="entry name" value="FAD/NAD(P)-binding domain"/>
    <property type="match status" value="1"/>
</dbReference>
<dbReference type="KEGG" id="alt:ambt_16120"/>
<proteinExistence type="predicted"/>
<name>F5Z585_ALTNA</name>
<accession>F5Z585</accession>
<reference evidence="1 2" key="1">
    <citation type="journal article" date="2011" name="J. Bacteriol.">
        <title>Complete genome sequence of the polycyclic aromatic hydrocarbon-degrading bacterium Alteromonas sp. strain SN2.</title>
        <authorList>
            <person name="Jin H.M."/>
            <person name="Jeong H."/>
            <person name="Moon E.J."/>
            <person name="Math R.K."/>
            <person name="Lee K."/>
            <person name="Kim H.J."/>
            <person name="Jeon C.O."/>
            <person name="Oh T.K."/>
            <person name="Kim J.F."/>
        </authorList>
    </citation>
    <scope>NUCLEOTIDE SEQUENCE [LARGE SCALE GENOMIC DNA]</scope>
    <source>
        <strain evidence="2">JCM 17741 / KACC 18427 / KCTC 11700BP / SN2</strain>
    </source>
</reference>
<organism evidence="1 2">
    <name type="scientific">Alteromonas naphthalenivorans</name>
    <dbReference type="NCBI Taxonomy" id="715451"/>
    <lineage>
        <taxon>Bacteria</taxon>
        <taxon>Pseudomonadati</taxon>
        <taxon>Pseudomonadota</taxon>
        <taxon>Gammaproteobacteria</taxon>
        <taxon>Alteromonadales</taxon>
        <taxon>Alteromonadaceae</taxon>
        <taxon>Alteromonas/Salinimonas group</taxon>
        <taxon>Alteromonas</taxon>
    </lineage>
</organism>
<dbReference type="AlphaFoldDB" id="F5Z585"/>
<dbReference type="InterPro" id="IPR036188">
    <property type="entry name" value="FAD/NAD-bd_sf"/>
</dbReference>
<dbReference type="EMBL" id="CP002339">
    <property type="protein sequence ID" value="AEF04731.1"/>
    <property type="molecule type" value="Genomic_DNA"/>
</dbReference>
<protein>
    <recommendedName>
        <fullName evidence="3">NAD(P)/FAD-dependent oxidoreductase</fullName>
    </recommendedName>
</protein>
<dbReference type="RefSeq" id="WP_013785653.1">
    <property type="nucleotide sequence ID" value="NC_015554.1"/>
</dbReference>
<sequence length="473" mass="52192">MKAEQLTCDYLIVGSGAVGMAFADVLLRETDASIIIVDKYAKPGGHWNLAYPFVTLHQPSAFYGVCSRELNRGVIDKTGMNEGLMGLASGAEVSAYFDSVMQETFLPSGRVQYFPLSQYEGDGKFTNITGGKTYDVTVNKKIVDATYLKTSIPITHKPSFTLDDEVDFTPVNTLTQRVRGHKNYVVIGGGKTGIDTCLWLLSNFVNPENIHWVVSRDAWLLNRKNTQPLSDFFFDTIGAQANQMEAIAQSTSIDDMFDKLEEAGVMLRIDKDVRPAMFHGATVSEAELAALQTLPNIIRHGRVTHVGKEALTFKDAQWAMPEDALVVDCSASALTNLEIKPVFEGNTITPQTVRAYQPVFSAALIAHVEAAYDDEATKQKLTQVVPLPNRDIDWVPMTAAMLRNMHIWGEQPELRAWIHNCRLDGFSKIVHGVAKDDMSKLQVLGRLKAASQPAMGKLMEYMHGLKASGKLAS</sequence>
<evidence type="ECO:0000313" key="2">
    <source>
        <dbReference type="Proteomes" id="UP000000683"/>
    </source>
</evidence>
<dbReference type="OrthoDB" id="9773233at2"/>
<dbReference type="eggNOG" id="COG2072">
    <property type="taxonomic scope" value="Bacteria"/>
</dbReference>
<evidence type="ECO:0000313" key="1">
    <source>
        <dbReference type="EMBL" id="AEF04731.1"/>
    </source>
</evidence>
<gene>
    <name evidence="1" type="ordered locus">ambt_16120</name>
</gene>
<keyword evidence="2" id="KW-1185">Reference proteome</keyword>
<evidence type="ECO:0008006" key="3">
    <source>
        <dbReference type="Google" id="ProtNLM"/>
    </source>
</evidence>
<dbReference type="HOGENOM" id="CLU_030357_0_0_6"/>